<dbReference type="EMBL" id="JTDF01000159">
    <property type="protein sequence ID" value="KAF8572136.1"/>
    <property type="molecule type" value="Genomic_DNA"/>
</dbReference>
<comment type="caution">
    <text evidence="4">The sequence shown here is derived from an EMBL/GenBank/DDBJ whole genome shotgun (WGS) entry which is preliminary data.</text>
</comment>
<dbReference type="Pfam" id="PF15305">
    <property type="entry name" value="IFT43"/>
    <property type="match status" value="1"/>
</dbReference>
<evidence type="ECO:0000256" key="2">
    <source>
        <dbReference type="ARBA" id="ARBA00022794"/>
    </source>
</evidence>
<evidence type="ECO:0000313" key="5">
    <source>
        <dbReference type="Proteomes" id="UP000699462"/>
    </source>
</evidence>
<comment type="similarity">
    <text evidence="1">Belongs to the IFT43 family.</text>
</comment>
<organism evidence="4 5">
    <name type="scientific">Paragonimus westermani</name>
    <dbReference type="NCBI Taxonomy" id="34504"/>
    <lineage>
        <taxon>Eukaryota</taxon>
        <taxon>Metazoa</taxon>
        <taxon>Spiralia</taxon>
        <taxon>Lophotrochozoa</taxon>
        <taxon>Platyhelminthes</taxon>
        <taxon>Trematoda</taxon>
        <taxon>Digenea</taxon>
        <taxon>Plagiorchiida</taxon>
        <taxon>Troglotremata</taxon>
        <taxon>Troglotrematidae</taxon>
        <taxon>Paragonimus</taxon>
    </lineage>
</organism>
<dbReference type="Proteomes" id="UP000699462">
    <property type="component" value="Unassembled WGS sequence"/>
</dbReference>
<protein>
    <recommendedName>
        <fullName evidence="6">Intraflagellar transport protein 43</fullName>
    </recommendedName>
</protein>
<evidence type="ECO:0000313" key="4">
    <source>
        <dbReference type="EMBL" id="KAF8572136.1"/>
    </source>
</evidence>
<gene>
    <name evidence="4" type="ORF">P879_00478</name>
</gene>
<dbReference type="GO" id="GO:0005929">
    <property type="term" value="C:cilium"/>
    <property type="evidence" value="ECO:0007669"/>
    <property type="project" value="TreeGrafter"/>
</dbReference>
<keyword evidence="2" id="KW-0970">Cilium biogenesis/degradation</keyword>
<proteinExistence type="inferred from homology"/>
<dbReference type="GO" id="GO:0035721">
    <property type="term" value="P:intraciliary retrograde transport"/>
    <property type="evidence" value="ECO:0007669"/>
    <property type="project" value="TreeGrafter"/>
</dbReference>
<dbReference type="PANTHER" id="PTHR33724:SF1">
    <property type="entry name" value="INTRAFLAGELLAR TRANSPORT PROTEIN 43 HOMOLOG"/>
    <property type="match status" value="1"/>
</dbReference>
<accession>A0A8T0DXN6</accession>
<evidence type="ECO:0000256" key="1">
    <source>
        <dbReference type="ARBA" id="ARBA00007563"/>
    </source>
</evidence>
<sequence>MNEELDFDFVPSKSITHGRRAGTQNLDIEEGDPALNRQPPTKKVGGWSQDCSGVSTIHGRAETQTTNSVGILTLTETRDSDDELNIPVIPDLAESEGGRSSGPIAEPPGVIMNCLTSYQELDEQLLRQDSFGMLVSLHLISMKFPLLLKNSELDLTMLTKELRPEYEVQEKDEAWDWDRLIADVATIREKY</sequence>
<keyword evidence="5" id="KW-1185">Reference proteome</keyword>
<dbReference type="InterPro" id="IPR029302">
    <property type="entry name" value="IFT43"/>
</dbReference>
<name>A0A8T0DXN6_9TREM</name>
<dbReference type="GO" id="GO:0030991">
    <property type="term" value="C:intraciliary transport particle A"/>
    <property type="evidence" value="ECO:0007669"/>
    <property type="project" value="InterPro"/>
</dbReference>
<reference evidence="4 5" key="1">
    <citation type="submission" date="2019-07" db="EMBL/GenBank/DDBJ databases">
        <title>Annotation for the trematode Paragonimus westermani.</title>
        <authorList>
            <person name="Choi Y.-J."/>
        </authorList>
    </citation>
    <scope>NUCLEOTIDE SEQUENCE [LARGE SCALE GENOMIC DNA]</scope>
    <source>
        <strain evidence="4">180907_Pwestermani</strain>
    </source>
</reference>
<dbReference type="AlphaFoldDB" id="A0A8T0DXN6"/>
<feature type="region of interest" description="Disordered" evidence="3">
    <location>
        <begin position="15"/>
        <end position="47"/>
    </location>
</feature>
<evidence type="ECO:0000256" key="3">
    <source>
        <dbReference type="SAM" id="MobiDB-lite"/>
    </source>
</evidence>
<evidence type="ECO:0008006" key="6">
    <source>
        <dbReference type="Google" id="ProtNLM"/>
    </source>
</evidence>
<dbReference type="PANTHER" id="PTHR33724">
    <property type="entry name" value="INTRAFLAGELLAR TRANSPORT PROTEIN 43 HOMOLOG"/>
    <property type="match status" value="1"/>
</dbReference>
<dbReference type="OrthoDB" id="206950at2759"/>